<dbReference type="STRING" id="966.BTA35_0202110"/>
<gene>
    <name evidence="1" type="ORF">BTA35_0202110</name>
</gene>
<name>A0A1T1HES1_OCELI</name>
<reference evidence="1" key="1">
    <citation type="submission" date="2017-02" db="EMBL/GenBank/DDBJ databases">
        <title>Draft Genome Sequence of the Salt Water Bacterium Oceanospirillum linum ATCC 11336.</title>
        <authorList>
            <person name="Trachtenberg A.M."/>
            <person name="Carney J.G."/>
            <person name="Linnane J.D."/>
            <person name="Rheaume B.A."/>
            <person name="Pitts N.L."/>
            <person name="Mykles D.L."/>
            <person name="Maclea K.S."/>
        </authorList>
    </citation>
    <scope>NUCLEOTIDE SEQUENCE [LARGE SCALE GENOMIC DNA]</scope>
    <source>
        <strain evidence="1">ATCC 11336</strain>
    </source>
</reference>
<keyword evidence="2" id="KW-1185">Reference proteome</keyword>
<organism evidence="1 2">
    <name type="scientific">Oceanospirillum linum</name>
    <dbReference type="NCBI Taxonomy" id="966"/>
    <lineage>
        <taxon>Bacteria</taxon>
        <taxon>Pseudomonadati</taxon>
        <taxon>Pseudomonadota</taxon>
        <taxon>Gammaproteobacteria</taxon>
        <taxon>Oceanospirillales</taxon>
        <taxon>Oceanospirillaceae</taxon>
        <taxon>Oceanospirillum</taxon>
    </lineage>
</organism>
<dbReference type="Proteomes" id="UP000190064">
    <property type="component" value="Unassembled WGS sequence"/>
</dbReference>
<dbReference type="AlphaFoldDB" id="A0A1T1HES1"/>
<dbReference type="RefSeq" id="WP_077242766.1">
    <property type="nucleotide sequence ID" value="NZ_FXTS01000001.1"/>
</dbReference>
<evidence type="ECO:0000313" key="1">
    <source>
        <dbReference type="EMBL" id="OOV88334.1"/>
    </source>
</evidence>
<evidence type="ECO:0000313" key="2">
    <source>
        <dbReference type="Proteomes" id="UP000190064"/>
    </source>
</evidence>
<dbReference type="EMBL" id="MTSD02000001">
    <property type="protein sequence ID" value="OOV88334.1"/>
    <property type="molecule type" value="Genomic_DNA"/>
</dbReference>
<comment type="caution">
    <text evidence="1">The sequence shown here is derived from an EMBL/GenBank/DDBJ whole genome shotgun (WGS) entry which is preliminary data.</text>
</comment>
<protein>
    <submittedName>
        <fullName evidence="1">Uncharacterized protein</fullName>
    </submittedName>
</protein>
<sequence>MSVQQEFIDLFIPIATIEAKYPGGWRGFIQKYPEVYASGWHDWHLFRMGAMNPHQIDGLVNWWREQGFIPYRPTQGKPKRWVDLCVSSWGKPTLPCSWIAFDEQTGGAYLKGTEPGERIGPEQMPFIQPK</sequence>
<proteinExistence type="predicted"/>
<accession>A0A1T1HES1</accession>